<dbReference type="InterPro" id="IPR000182">
    <property type="entry name" value="GNAT_dom"/>
</dbReference>
<evidence type="ECO:0000256" key="1">
    <source>
        <dbReference type="ARBA" id="ARBA00022679"/>
    </source>
</evidence>
<dbReference type="PANTHER" id="PTHR13947">
    <property type="entry name" value="GNAT FAMILY N-ACETYLTRANSFERASE"/>
    <property type="match status" value="1"/>
</dbReference>
<dbReference type="SUPFAM" id="SSF55729">
    <property type="entry name" value="Acyl-CoA N-acyltransferases (Nat)"/>
    <property type="match status" value="1"/>
</dbReference>
<dbReference type="PROSITE" id="PS51186">
    <property type="entry name" value="GNAT"/>
    <property type="match status" value="1"/>
</dbReference>
<keyword evidence="4" id="KW-1185">Reference proteome</keyword>
<evidence type="ECO:0000259" key="2">
    <source>
        <dbReference type="PROSITE" id="PS51186"/>
    </source>
</evidence>
<name>E6MK85_9FIRM</name>
<dbReference type="GO" id="GO:0008080">
    <property type="term" value="F:N-acetyltransferase activity"/>
    <property type="evidence" value="ECO:0007669"/>
    <property type="project" value="InterPro"/>
</dbReference>
<dbReference type="HOGENOM" id="CLU_013985_11_7_9"/>
<evidence type="ECO:0000313" key="3">
    <source>
        <dbReference type="EMBL" id="EFV00604.1"/>
    </source>
</evidence>
<protein>
    <submittedName>
        <fullName evidence="3">Acetyltransferase, GNAT family</fullName>
    </submittedName>
</protein>
<dbReference type="Pfam" id="PF13508">
    <property type="entry name" value="Acetyltransf_7"/>
    <property type="match status" value="1"/>
</dbReference>
<sequence>MRFISYDPRYQNQVIGLVLYLQNCENHAELSLTDQPELADIPEYFFPGGGGFWLAVDEANDRVVGTIGLMIRGRVGLLKKFFVDPAYRGRRAGVSAALFSRLTARARAEGLAQIVLDTPVRARRAHRFYRKMGFRETPRTALPIPVAAPKVPSLFFLLDLPGAKPMP</sequence>
<reference evidence="3 4" key="1">
    <citation type="submission" date="2010-12" db="EMBL/GenBank/DDBJ databases">
        <authorList>
            <person name="Muzny D."/>
            <person name="Qin X."/>
            <person name="Deng J."/>
            <person name="Jiang H."/>
            <person name="Liu Y."/>
            <person name="Qu J."/>
            <person name="Song X.-Z."/>
            <person name="Zhang L."/>
            <person name="Thornton R."/>
            <person name="Coyle M."/>
            <person name="Francisco L."/>
            <person name="Jackson L."/>
            <person name="Javaid M."/>
            <person name="Korchina V."/>
            <person name="Kovar C."/>
            <person name="Mata R."/>
            <person name="Mathew T."/>
            <person name="Ngo R."/>
            <person name="Nguyen L."/>
            <person name="Nguyen N."/>
            <person name="Okwuonu G."/>
            <person name="Ongeri F."/>
            <person name="Pham C."/>
            <person name="Simmons D."/>
            <person name="Wilczek-Boney K."/>
            <person name="Hale W."/>
            <person name="Jakkamsetti A."/>
            <person name="Pham P."/>
            <person name="Ruth R."/>
            <person name="San Lucas F."/>
            <person name="Warren J."/>
            <person name="Zhang J."/>
            <person name="Zhao Z."/>
            <person name="Zhou C."/>
            <person name="Zhu D."/>
            <person name="Lee S."/>
            <person name="Bess C."/>
            <person name="Blankenburg K."/>
            <person name="Forbes L."/>
            <person name="Fu Q."/>
            <person name="Gubbala S."/>
            <person name="Hirani K."/>
            <person name="Jayaseelan J.C."/>
            <person name="Lara F."/>
            <person name="Munidasa M."/>
            <person name="Palculict T."/>
            <person name="Patil S."/>
            <person name="Pu L.-L."/>
            <person name="Saada N."/>
            <person name="Tang L."/>
            <person name="Weissenberger G."/>
            <person name="Zhu Y."/>
            <person name="Hemphill L."/>
            <person name="Shang Y."/>
            <person name="Youmans B."/>
            <person name="Ayvaz T."/>
            <person name="Ross M."/>
            <person name="Santibanez J."/>
            <person name="Aqrawi P."/>
            <person name="Gross S."/>
            <person name="Joshi V."/>
            <person name="Fowler G."/>
            <person name="Nazareth L."/>
            <person name="Reid J."/>
            <person name="Worley K."/>
            <person name="Petrosino J."/>
            <person name="Highlander S."/>
            <person name="Gibbs R."/>
        </authorList>
    </citation>
    <scope>NUCLEOTIDE SEQUENCE [LARGE SCALE GENOMIC DNA]</scope>
    <source>
        <strain evidence="3 4">ATCC 23263</strain>
    </source>
</reference>
<organism evidence="3 4">
    <name type="scientific">Pseudoramibacter alactolyticus ATCC 23263</name>
    <dbReference type="NCBI Taxonomy" id="887929"/>
    <lineage>
        <taxon>Bacteria</taxon>
        <taxon>Bacillati</taxon>
        <taxon>Bacillota</taxon>
        <taxon>Clostridia</taxon>
        <taxon>Eubacteriales</taxon>
        <taxon>Eubacteriaceae</taxon>
        <taxon>Pseudoramibacter</taxon>
    </lineage>
</organism>
<dbReference type="InterPro" id="IPR016181">
    <property type="entry name" value="Acyl_CoA_acyltransferase"/>
</dbReference>
<accession>E6MK85</accession>
<proteinExistence type="predicted"/>
<keyword evidence="1 3" id="KW-0808">Transferase</keyword>
<dbReference type="eggNOG" id="COG1246">
    <property type="taxonomic scope" value="Bacteria"/>
</dbReference>
<dbReference type="EMBL" id="AEQN01000033">
    <property type="protein sequence ID" value="EFV00604.1"/>
    <property type="molecule type" value="Genomic_DNA"/>
</dbReference>
<dbReference type="InterPro" id="IPR050769">
    <property type="entry name" value="NAT_camello-type"/>
</dbReference>
<gene>
    <name evidence="3" type="ORF">HMP0721_2421</name>
</gene>
<dbReference type="STRING" id="887929.HMP0721_2421"/>
<dbReference type="Gene3D" id="3.40.630.30">
    <property type="match status" value="1"/>
</dbReference>
<comment type="caution">
    <text evidence="3">The sequence shown here is derived from an EMBL/GenBank/DDBJ whole genome shotgun (WGS) entry which is preliminary data.</text>
</comment>
<dbReference type="Proteomes" id="UP000004754">
    <property type="component" value="Unassembled WGS sequence"/>
</dbReference>
<feature type="domain" description="N-acetyltransferase" evidence="2">
    <location>
        <begin position="1"/>
        <end position="167"/>
    </location>
</feature>
<dbReference type="AlphaFoldDB" id="E6MK85"/>
<dbReference type="RefSeq" id="WP_006599842.1">
    <property type="nucleotide sequence ID" value="NZ_GL622359.1"/>
</dbReference>
<dbReference type="PANTHER" id="PTHR13947:SF37">
    <property type="entry name" value="LD18367P"/>
    <property type="match status" value="1"/>
</dbReference>
<evidence type="ECO:0000313" key="4">
    <source>
        <dbReference type="Proteomes" id="UP000004754"/>
    </source>
</evidence>
<dbReference type="OrthoDB" id="424368at2"/>
<dbReference type="CDD" id="cd04301">
    <property type="entry name" value="NAT_SF"/>
    <property type="match status" value="1"/>
</dbReference>